<dbReference type="PANTHER" id="PTHR46558:SF11">
    <property type="entry name" value="HTH-TYPE TRANSCRIPTIONAL REGULATOR XRE"/>
    <property type="match status" value="1"/>
</dbReference>
<dbReference type="PANTHER" id="PTHR46558">
    <property type="entry name" value="TRACRIPTIONAL REGULATORY PROTEIN-RELATED-RELATED"/>
    <property type="match status" value="1"/>
</dbReference>
<gene>
    <name evidence="3" type="ORF">J3491_11685</name>
</gene>
<reference evidence="3 4" key="1">
    <citation type="submission" date="2021-03" db="EMBL/GenBank/DDBJ databases">
        <authorList>
            <person name="Shang D.-D."/>
            <person name="Du Z.-J."/>
            <person name="Chen G.-J."/>
        </authorList>
    </citation>
    <scope>NUCLEOTIDE SEQUENCE [LARGE SCALE GENOMIC DNA]</scope>
    <source>
        <strain evidence="3 4">F2608</strain>
    </source>
</reference>
<dbReference type="EMBL" id="JAGBKN010000044">
    <property type="protein sequence ID" value="MBO1517988.1"/>
    <property type="molecule type" value="Genomic_DNA"/>
</dbReference>
<proteinExistence type="predicted"/>
<feature type="domain" description="HTH cro/C1-type" evidence="2">
    <location>
        <begin position="8"/>
        <end position="62"/>
    </location>
</feature>
<dbReference type="InterPro" id="IPR015927">
    <property type="entry name" value="Peptidase_S24_S26A/B/C"/>
</dbReference>
<evidence type="ECO:0000259" key="2">
    <source>
        <dbReference type="PROSITE" id="PS50943"/>
    </source>
</evidence>
<dbReference type="GO" id="GO:0003677">
    <property type="term" value="F:DNA binding"/>
    <property type="evidence" value="ECO:0007669"/>
    <property type="project" value="UniProtKB-KW"/>
</dbReference>
<dbReference type="InterPro" id="IPR039418">
    <property type="entry name" value="LexA-like"/>
</dbReference>
<sequence length="192" mass="22238">MQTLGQKLYQLRQDKGLARTALAIKIGVSKTAIKNWEDDENIPKLEYLQLLADYFDCDINYLMQGDNKENLPSLIQEQQIPTINKSDVLSFRKYNEQLYWLIIDDDAMQPVFKPKHLVLINPTLMPQPGDYVVGINDDQVLFRKWRDCGIDDTRGQNYSQLVALNPDYPPLDSRFTTFEVCGVATEHRIKLK</sequence>
<dbReference type="Pfam" id="PF01381">
    <property type="entry name" value="HTH_3"/>
    <property type="match status" value="1"/>
</dbReference>
<dbReference type="SMART" id="SM00530">
    <property type="entry name" value="HTH_XRE"/>
    <property type="match status" value="1"/>
</dbReference>
<dbReference type="CDD" id="cd06529">
    <property type="entry name" value="S24_LexA-like"/>
    <property type="match status" value="1"/>
</dbReference>
<dbReference type="SUPFAM" id="SSF47413">
    <property type="entry name" value="lambda repressor-like DNA-binding domains"/>
    <property type="match status" value="1"/>
</dbReference>
<comment type="caution">
    <text evidence="3">The sequence shown here is derived from an EMBL/GenBank/DDBJ whole genome shotgun (WGS) entry which is preliminary data.</text>
</comment>
<evidence type="ECO:0000313" key="4">
    <source>
        <dbReference type="Proteomes" id="UP000664161"/>
    </source>
</evidence>
<accession>A0AAW4IRA4</accession>
<dbReference type="InterPro" id="IPR001387">
    <property type="entry name" value="Cro/C1-type_HTH"/>
</dbReference>
<dbReference type="AlphaFoldDB" id="A0AAW4IRA4"/>
<dbReference type="InterPro" id="IPR036286">
    <property type="entry name" value="LexA/Signal_pep-like_sf"/>
</dbReference>
<dbReference type="InterPro" id="IPR010982">
    <property type="entry name" value="Lambda_DNA-bd_dom_sf"/>
</dbReference>
<dbReference type="PROSITE" id="PS50943">
    <property type="entry name" value="HTH_CROC1"/>
    <property type="match status" value="1"/>
</dbReference>
<evidence type="ECO:0000313" key="3">
    <source>
        <dbReference type="EMBL" id="MBO1517988.1"/>
    </source>
</evidence>
<dbReference type="Proteomes" id="UP000664161">
    <property type="component" value="Unassembled WGS sequence"/>
</dbReference>
<protein>
    <submittedName>
        <fullName evidence="3">LexA family transcriptional regulator</fullName>
    </submittedName>
</protein>
<name>A0AAW4IRA4_9GAMM</name>
<dbReference type="RefSeq" id="WP_207970334.1">
    <property type="nucleotide sequence ID" value="NZ_JAGBKN010000044.1"/>
</dbReference>
<keyword evidence="4" id="KW-1185">Reference proteome</keyword>
<dbReference type="Gene3D" id="1.10.260.40">
    <property type="entry name" value="lambda repressor-like DNA-binding domains"/>
    <property type="match status" value="1"/>
</dbReference>
<keyword evidence="1" id="KW-0238">DNA-binding</keyword>
<dbReference type="Pfam" id="PF00717">
    <property type="entry name" value="Peptidase_S24"/>
    <property type="match status" value="1"/>
</dbReference>
<organism evidence="3 4">
    <name type="scientific">Psychrobacter halodurans</name>
    <dbReference type="NCBI Taxonomy" id="2818439"/>
    <lineage>
        <taxon>Bacteria</taxon>
        <taxon>Pseudomonadati</taxon>
        <taxon>Pseudomonadota</taxon>
        <taxon>Gammaproteobacteria</taxon>
        <taxon>Moraxellales</taxon>
        <taxon>Moraxellaceae</taxon>
        <taxon>Psychrobacter</taxon>
    </lineage>
</organism>
<dbReference type="Gene3D" id="2.10.109.10">
    <property type="entry name" value="Umud Fragment, subunit A"/>
    <property type="match status" value="1"/>
</dbReference>
<dbReference type="CDD" id="cd00093">
    <property type="entry name" value="HTH_XRE"/>
    <property type="match status" value="1"/>
</dbReference>
<evidence type="ECO:0000256" key="1">
    <source>
        <dbReference type="ARBA" id="ARBA00023125"/>
    </source>
</evidence>
<dbReference type="SUPFAM" id="SSF51306">
    <property type="entry name" value="LexA/Signal peptidase"/>
    <property type="match status" value="1"/>
</dbReference>